<sequence length="116" mass="12582">MERPFSVAFSLDIMQLLPEATANICGHVDNHPNVNGSGGFVRARSGLRVGDIFDSRFSKLCDTEGSVRLPLDVAGEILCLPAHLSVRSKVDLIVPPVFAAAFLVRAVGLWEQDRAH</sequence>
<dbReference type="EMBL" id="PKMF04000110">
    <property type="protein sequence ID" value="KAK7849692.1"/>
    <property type="molecule type" value="Genomic_DNA"/>
</dbReference>
<protein>
    <submittedName>
        <fullName evidence="1">Uncharacterized protein</fullName>
    </submittedName>
</protein>
<dbReference type="PANTHER" id="PTHR34658">
    <property type="entry name" value="OS01G0151800 PROTEIN"/>
    <property type="match status" value="1"/>
</dbReference>
<evidence type="ECO:0000313" key="2">
    <source>
        <dbReference type="Proteomes" id="UP000237347"/>
    </source>
</evidence>
<dbReference type="PANTHER" id="PTHR34658:SF2">
    <property type="entry name" value="OS01G0151800 PROTEIN"/>
    <property type="match status" value="1"/>
</dbReference>
<comment type="caution">
    <text evidence="1">The sequence shown here is derived from an EMBL/GenBank/DDBJ whole genome shotgun (WGS) entry which is preliminary data.</text>
</comment>
<organism evidence="1 2">
    <name type="scientific">Quercus suber</name>
    <name type="common">Cork oak</name>
    <dbReference type="NCBI Taxonomy" id="58331"/>
    <lineage>
        <taxon>Eukaryota</taxon>
        <taxon>Viridiplantae</taxon>
        <taxon>Streptophyta</taxon>
        <taxon>Embryophyta</taxon>
        <taxon>Tracheophyta</taxon>
        <taxon>Spermatophyta</taxon>
        <taxon>Magnoliopsida</taxon>
        <taxon>eudicotyledons</taxon>
        <taxon>Gunneridae</taxon>
        <taxon>Pentapetalae</taxon>
        <taxon>rosids</taxon>
        <taxon>fabids</taxon>
        <taxon>Fagales</taxon>
        <taxon>Fagaceae</taxon>
        <taxon>Quercus</taxon>
    </lineage>
</organism>
<name>A0AAW0LDH8_QUESU</name>
<keyword evidence="2" id="KW-1185">Reference proteome</keyword>
<dbReference type="Proteomes" id="UP000237347">
    <property type="component" value="Unassembled WGS sequence"/>
</dbReference>
<gene>
    <name evidence="1" type="ORF">CFP56_002514</name>
</gene>
<proteinExistence type="predicted"/>
<dbReference type="AlphaFoldDB" id="A0AAW0LDH8"/>
<accession>A0AAW0LDH8</accession>
<evidence type="ECO:0000313" key="1">
    <source>
        <dbReference type="EMBL" id="KAK7849692.1"/>
    </source>
</evidence>
<reference evidence="1 2" key="1">
    <citation type="journal article" date="2018" name="Sci. Data">
        <title>The draft genome sequence of cork oak.</title>
        <authorList>
            <person name="Ramos A.M."/>
            <person name="Usie A."/>
            <person name="Barbosa P."/>
            <person name="Barros P.M."/>
            <person name="Capote T."/>
            <person name="Chaves I."/>
            <person name="Simoes F."/>
            <person name="Abreu I."/>
            <person name="Carrasquinho I."/>
            <person name="Faro C."/>
            <person name="Guimaraes J.B."/>
            <person name="Mendonca D."/>
            <person name="Nobrega F."/>
            <person name="Rodrigues L."/>
            <person name="Saibo N.J.M."/>
            <person name="Varela M.C."/>
            <person name="Egas C."/>
            <person name="Matos J."/>
            <person name="Miguel C.M."/>
            <person name="Oliveira M.M."/>
            <person name="Ricardo C.P."/>
            <person name="Goncalves S."/>
        </authorList>
    </citation>
    <scope>NUCLEOTIDE SEQUENCE [LARGE SCALE GENOMIC DNA]</scope>
    <source>
        <strain evidence="2">cv. HL8</strain>
    </source>
</reference>